<evidence type="ECO:0000256" key="8">
    <source>
        <dbReference type="ARBA" id="ARBA00022670"/>
    </source>
</evidence>
<organism evidence="22 23">
    <name type="scientific">Rosa chinensis</name>
    <name type="common">China rose</name>
    <dbReference type="NCBI Taxonomy" id="74649"/>
    <lineage>
        <taxon>Eukaryota</taxon>
        <taxon>Viridiplantae</taxon>
        <taxon>Streptophyta</taxon>
        <taxon>Embryophyta</taxon>
        <taxon>Tracheophyta</taxon>
        <taxon>Spermatophyta</taxon>
        <taxon>Magnoliopsida</taxon>
        <taxon>eudicotyledons</taxon>
        <taxon>Gunneridae</taxon>
        <taxon>Pentapetalae</taxon>
        <taxon>rosids</taxon>
        <taxon>fabids</taxon>
        <taxon>Rosales</taxon>
        <taxon>Rosaceae</taxon>
        <taxon>Rosoideae</taxon>
        <taxon>Rosoideae incertae sedis</taxon>
        <taxon>Rosa</taxon>
    </lineage>
</organism>
<evidence type="ECO:0000259" key="21">
    <source>
        <dbReference type="Pfam" id="PF04389"/>
    </source>
</evidence>
<dbReference type="InterPro" id="IPR045175">
    <property type="entry name" value="M28_fam"/>
</dbReference>
<dbReference type="OMA" id="FKHAVIF"/>
<evidence type="ECO:0000256" key="18">
    <source>
        <dbReference type="ARBA" id="ARBA00031512"/>
    </source>
</evidence>
<feature type="domain" description="Peptidase M28" evidence="21">
    <location>
        <begin position="160"/>
        <end position="354"/>
    </location>
</feature>
<evidence type="ECO:0000313" key="23">
    <source>
        <dbReference type="Proteomes" id="UP000238479"/>
    </source>
</evidence>
<keyword evidence="7" id="KW-0926">Vacuole</keyword>
<feature type="transmembrane region" description="Helical" evidence="20">
    <location>
        <begin position="622"/>
        <end position="643"/>
    </location>
</feature>
<evidence type="ECO:0000256" key="20">
    <source>
        <dbReference type="SAM" id="Phobius"/>
    </source>
</evidence>
<feature type="transmembrane region" description="Helical" evidence="20">
    <location>
        <begin position="581"/>
        <end position="602"/>
    </location>
</feature>
<keyword evidence="8" id="KW-0645">Protease</keyword>
<keyword evidence="13" id="KW-0862">Zinc</keyword>
<dbReference type="AlphaFoldDB" id="A0A2P6SJG5"/>
<feature type="transmembrane region" description="Helical" evidence="20">
    <location>
        <begin position="406"/>
        <end position="431"/>
    </location>
</feature>
<dbReference type="Gramene" id="PRQ58809">
    <property type="protein sequence ID" value="PRQ58809"/>
    <property type="gene ID" value="RchiOBHm_Chr1g0363331"/>
</dbReference>
<evidence type="ECO:0000256" key="1">
    <source>
        <dbReference type="ARBA" id="ARBA00001947"/>
    </source>
</evidence>
<evidence type="ECO:0000256" key="12">
    <source>
        <dbReference type="ARBA" id="ARBA00022824"/>
    </source>
</evidence>
<evidence type="ECO:0000256" key="2">
    <source>
        <dbReference type="ARBA" id="ARBA00003273"/>
    </source>
</evidence>
<dbReference type="GO" id="GO:0005774">
    <property type="term" value="C:vacuolar membrane"/>
    <property type="evidence" value="ECO:0007669"/>
    <property type="project" value="UniProtKB-SubCell"/>
</dbReference>
<keyword evidence="14 20" id="KW-1133">Transmembrane helix</keyword>
<dbReference type="PANTHER" id="PTHR12147">
    <property type="entry name" value="METALLOPEPTIDASE M28 FAMILY MEMBER"/>
    <property type="match status" value="1"/>
</dbReference>
<dbReference type="InterPro" id="IPR048024">
    <property type="entry name" value="Fxna-like_M28_dom"/>
</dbReference>
<keyword evidence="23" id="KW-1185">Reference proteome</keyword>
<dbReference type="GO" id="GO:0046872">
    <property type="term" value="F:metal ion binding"/>
    <property type="evidence" value="ECO:0007669"/>
    <property type="project" value="UniProtKB-KW"/>
</dbReference>
<dbReference type="GO" id="GO:0005789">
    <property type="term" value="C:endoplasmic reticulum membrane"/>
    <property type="evidence" value="ECO:0007669"/>
    <property type="project" value="UniProtKB-SubCell"/>
</dbReference>
<dbReference type="Proteomes" id="UP000238479">
    <property type="component" value="Chromosome 1"/>
</dbReference>
<reference evidence="22 23" key="1">
    <citation type="journal article" date="2018" name="Nat. Genet.">
        <title>The Rosa genome provides new insights in the design of modern roses.</title>
        <authorList>
            <person name="Bendahmane M."/>
        </authorList>
    </citation>
    <scope>NUCLEOTIDE SEQUENCE [LARGE SCALE GENOMIC DNA]</scope>
    <source>
        <strain evidence="23">cv. Old Blush</strain>
    </source>
</reference>
<evidence type="ECO:0000256" key="11">
    <source>
        <dbReference type="ARBA" id="ARBA00022801"/>
    </source>
</evidence>
<comment type="function">
    <text evidence="2">May be involved in vacuolar sorting and osmoregulation.</text>
</comment>
<protein>
    <recommendedName>
        <fullName evidence="6">Vacuolar membrane protease</fullName>
    </recommendedName>
    <alternativeName>
        <fullName evidence="18">FXNA-related family protease 1</fullName>
    </alternativeName>
</protein>
<dbReference type="EMBL" id="PDCK01000039">
    <property type="protein sequence ID" value="PRQ58809.1"/>
    <property type="molecule type" value="Genomic_DNA"/>
</dbReference>
<keyword evidence="15" id="KW-0482">Metalloprotease</keyword>
<name>A0A2P6SJG5_ROSCH</name>
<proteinExistence type="inferred from homology"/>
<dbReference type="SUPFAM" id="SSF53187">
    <property type="entry name" value="Zn-dependent exopeptidases"/>
    <property type="match status" value="1"/>
</dbReference>
<dbReference type="GO" id="GO:0006508">
    <property type="term" value="P:proteolysis"/>
    <property type="evidence" value="ECO:0007669"/>
    <property type="project" value="UniProtKB-KW"/>
</dbReference>
<evidence type="ECO:0000256" key="3">
    <source>
        <dbReference type="ARBA" id="ARBA00004128"/>
    </source>
</evidence>
<feature type="transmembrane region" description="Helical" evidence="20">
    <location>
        <begin position="41"/>
        <end position="60"/>
    </location>
</feature>
<keyword evidence="12" id="KW-0256">Endoplasmic reticulum</keyword>
<dbReference type="OrthoDB" id="76293at2759"/>
<dbReference type="Pfam" id="PF04389">
    <property type="entry name" value="Peptidase_M28"/>
    <property type="match status" value="1"/>
</dbReference>
<keyword evidence="17" id="KW-0325">Glycoprotein</keyword>
<keyword evidence="16 20" id="KW-0472">Membrane</keyword>
<sequence length="910" mass="99666">MRRKPQTGSSSAPEPQPEQEPTQNPSVTTPWVVQRPQRSPFVWLTLFAAITYSCWGVYHYQFESLPAPLTPDQAGKRGFSEFSARKHVKVLTQLGPHPVASEAITLAQQYVLAEAEEIKKTAHWEVDVEVDSFVAKTGANQMKSGLFKGKTLVYSDLNHIVVRISPKYSPISVDNAVLVSSHIDTVFSTGGAGDCSSCVAVMLELARGVSQWAHGFKHAVIFLFNTGEEEGLDGAHSFITQHPWSSTIRLAIDLEAMGIGGKSGIFQAGPHPWAIENYAAVAKYPSGHIIGQNIFSSGAIKSATDFQVYKELAGLSGLDFAYSDNSAVYHTKNDKFELLQLGSLQHLGENMLAFLLRVAASSHLPKASTMEEEDKTGLSSAIYFDILGMYMIVYRQRFARMLHNSVIAQSLLIWTTSLLMGGYPAAVSLVLSCLSVILMWTFALSFSVIVAFIIPLISSSPVPYVANPWLVVGLFAAPALLGALTGQYLGYLVLHTYLANAYSKKKQLSPAIRADLVKLEAERWLYKAGSIQWLILLCLGTYYRIGSSYLALAWLVPPAFAYGFLEATLSPVRLPKPLKLATLLIGLAVPIVLSAGVFIRVAGTIIGTMVRFDRNPGGTPDWLGNVILAVFVSAVMCLTLVYLLSYIHLSGAKRLIVLSTCALFCLSLALVLSGTVPAFTKDTSRAVNVVHVVDTTRSIEDPRSYVSLFSSTPGKLTKEVELINEGFRCGRDQVFDFVTFTVKYGCWTEDDSDSGWSEVDIPIMHVQSDNQGIERTTQVLIDTKGSLRWSLAINMDEIRDFAFTDAGNSEELVSVGDKSAVDGWHVIQFAGGNNSPTKFGLTVYWTKNSTLKADGKRDEQAPLLKLRTDMDIVTPKVERVLSKLPTWCSLFGKSTSPYTFAFLSSLPVDF</sequence>
<keyword evidence="10" id="KW-0479">Metal-binding</keyword>
<comment type="similarity">
    <text evidence="5">Belongs to the peptidase M28 family.</text>
</comment>
<feature type="transmembrane region" description="Helical" evidence="20">
    <location>
        <begin position="655"/>
        <end position="679"/>
    </location>
</feature>
<dbReference type="FunFam" id="3.40.630.10:FF:000008">
    <property type="entry name" value="Endoplasmic reticulum metallopeptidase 1"/>
    <property type="match status" value="1"/>
</dbReference>
<keyword evidence="9 20" id="KW-0812">Transmembrane</keyword>
<feature type="transmembrane region" description="Helical" evidence="20">
    <location>
        <begin position="437"/>
        <end position="457"/>
    </location>
</feature>
<evidence type="ECO:0000256" key="9">
    <source>
        <dbReference type="ARBA" id="ARBA00022692"/>
    </source>
</evidence>
<dbReference type="InterPro" id="IPR007484">
    <property type="entry name" value="Peptidase_M28"/>
</dbReference>
<evidence type="ECO:0000256" key="15">
    <source>
        <dbReference type="ARBA" id="ARBA00023049"/>
    </source>
</evidence>
<keyword evidence="11" id="KW-0378">Hydrolase</keyword>
<dbReference type="PANTHER" id="PTHR12147:SF58">
    <property type="entry name" value="VACUOLAR MEMBRANE PROTEASE"/>
    <property type="match status" value="1"/>
</dbReference>
<evidence type="ECO:0000256" key="14">
    <source>
        <dbReference type="ARBA" id="ARBA00022989"/>
    </source>
</evidence>
<evidence type="ECO:0000313" key="22">
    <source>
        <dbReference type="EMBL" id="PRQ58809.1"/>
    </source>
</evidence>
<evidence type="ECO:0000256" key="17">
    <source>
        <dbReference type="ARBA" id="ARBA00023180"/>
    </source>
</evidence>
<evidence type="ECO:0000256" key="16">
    <source>
        <dbReference type="ARBA" id="ARBA00023136"/>
    </source>
</evidence>
<evidence type="ECO:0000256" key="13">
    <source>
        <dbReference type="ARBA" id="ARBA00022833"/>
    </source>
</evidence>
<dbReference type="Gene3D" id="3.40.630.10">
    <property type="entry name" value="Zn peptidases"/>
    <property type="match status" value="1"/>
</dbReference>
<dbReference type="GO" id="GO:0008235">
    <property type="term" value="F:metalloexopeptidase activity"/>
    <property type="evidence" value="ECO:0007669"/>
    <property type="project" value="InterPro"/>
</dbReference>
<comment type="subcellular location">
    <subcellularLocation>
        <location evidence="4">Endoplasmic reticulum membrane</location>
        <topology evidence="4">Multi-pass membrane protein</topology>
    </subcellularLocation>
    <subcellularLocation>
        <location evidence="3">Vacuole membrane</location>
        <topology evidence="3">Multi-pass membrane protein</topology>
    </subcellularLocation>
</comment>
<evidence type="ECO:0000256" key="19">
    <source>
        <dbReference type="SAM" id="MobiDB-lite"/>
    </source>
</evidence>
<feature type="region of interest" description="Disordered" evidence="19">
    <location>
        <begin position="1"/>
        <end position="30"/>
    </location>
</feature>
<comment type="caution">
    <text evidence="22">The sequence shown here is derived from an EMBL/GenBank/DDBJ whole genome shotgun (WGS) entry which is preliminary data.</text>
</comment>
<evidence type="ECO:0000256" key="5">
    <source>
        <dbReference type="ARBA" id="ARBA00010918"/>
    </source>
</evidence>
<evidence type="ECO:0000256" key="4">
    <source>
        <dbReference type="ARBA" id="ARBA00004477"/>
    </source>
</evidence>
<dbReference type="CDD" id="cd03875">
    <property type="entry name" value="M28_Fxna_like"/>
    <property type="match status" value="1"/>
</dbReference>
<evidence type="ECO:0000256" key="6">
    <source>
        <dbReference type="ARBA" id="ARBA00017435"/>
    </source>
</evidence>
<evidence type="ECO:0000256" key="10">
    <source>
        <dbReference type="ARBA" id="ARBA00022723"/>
    </source>
</evidence>
<gene>
    <name evidence="22" type="ORF">RchiOBHm_Chr1g0363331</name>
</gene>
<feature type="compositionally biased region" description="Low complexity" evidence="19">
    <location>
        <begin position="9"/>
        <end position="26"/>
    </location>
</feature>
<evidence type="ECO:0000256" key="7">
    <source>
        <dbReference type="ARBA" id="ARBA00022554"/>
    </source>
</evidence>
<comment type="cofactor">
    <cofactor evidence="1">
        <name>Zn(2+)</name>
        <dbReference type="ChEBI" id="CHEBI:29105"/>
    </cofactor>
</comment>
<dbReference type="STRING" id="74649.A0A2P6SJG5"/>
<accession>A0A2P6SJG5</accession>